<dbReference type="InterPro" id="IPR026444">
    <property type="entry name" value="Secre_tail"/>
</dbReference>
<reference evidence="2" key="1">
    <citation type="journal article" date="2015" name="Proc. Natl. Acad. Sci. U.S.A.">
        <title>Networks of energetic and metabolic interactions define dynamics in microbial communities.</title>
        <authorList>
            <person name="Embree M."/>
            <person name="Liu J.K."/>
            <person name="Al-Bassam M.M."/>
            <person name="Zengler K."/>
        </authorList>
    </citation>
    <scope>NUCLEOTIDE SEQUENCE</scope>
</reference>
<evidence type="ECO:0000313" key="2">
    <source>
        <dbReference type="EMBL" id="KUG25461.1"/>
    </source>
</evidence>
<evidence type="ECO:0000259" key="1">
    <source>
        <dbReference type="Pfam" id="PF18962"/>
    </source>
</evidence>
<dbReference type="AlphaFoldDB" id="A0A0W8FX23"/>
<dbReference type="EMBL" id="LNQE01000678">
    <property type="protein sequence ID" value="KUG25461.1"/>
    <property type="molecule type" value="Genomic_DNA"/>
</dbReference>
<organism evidence="2">
    <name type="scientific">hydrocarbon metagenome</name>
    <dbReference type="NCBI Taxonomy" id="938273"/>
    <lineage>
        <taxon>unclassified sequences</taxon>
        <taxon>metagenomes</taxon>
        <taxon>ecological metagenomes</taxon>
    </lineage>
</organism>
<name>A0A0W8FX23_9ZZZZ</name>
<gene>
    <name evidence="2" type="ORF">ASZ90_004716</name>
</gene>
<accession>A0A0W8FX23</accession>
<comment type="caution">
    <text evidence="2">The sequence shown here is derived from an EMBL/GenBank/DDBJ whole genome shotgun (WGS) entry which is preliminary data.</text>
</comment>
<feature type="domain" description="Secretion system C-terminal sorting" evidence="1">
    <location>
        <begin position="206"/>
        <end position="281"/>
    </location>
</feature>
<sequence>MCYDDNYAGPEFGLGKYRVNVIEESNPEIALATMTIDYRTSHLPECGSPDFTLHFNASDNKLYFESDFINEVGNETIWDLRANIECKRAWLEPVVPRNFFASDAGSYPTLTWNHSLTDADSVTAYEIHRAEGHFGFFSQIGEVSATSTSYVDYDYVTGRSINLQYKIRAKNGTVVSQFTDVQSVFGDLYKESNSEKSFEFALSQNYPNPFNPSTTITYSIPNQEFVNLKIYDSLGKEIVELVNEEREAGIYCIEFNAENLPSGLYFYTISAGNYSNTKKLLLIK</sequence>
<dbReference type="InterPro" id="IPR003961">
    <property type="entry name" value="FN3_dom"/>
</dbReference>
<dbReference type="CDD" id="cd00063">
    <property type="entry name" value="FN3"/>
    <property type="match status" value="1"/>
</dbReference>
<dbReference type="Gene3D" id="2.60.40.4070">
    <property type="match status" value="1"/>
</dbReference>
<dbReference type="Pfam" id="PF18962">
    <property type="entry name" value="Por_Secre_tail"/>
    <property type="match status" value="1"/>
</dbReference>
<dbReference type="InterPro" id="IPR013783">
    <property type="entry name" value="Ig-like_fold"/>
</dbReference>
<proteinExistence type="predicted"/>
<dbReference type="NCBIfam" id="TIGR04183">
    <property type="entry name" value="Por_Secre_tail"/>
    <property type="match status" value="1"/>
</dbReference>
<dbReference type="Gene3D" id="2.60.40.10">
    <property type="entry name" value="Immunoglobulins"/>
    <property type="match status" value="1"/>
</dbReference>
<protein>
    <recommendedName>
        <fullName evidence="1">Secretion system C-terminal sorting domain-containing protein</fullName>
    </recommendedName>
</protein>